<dbReference type="GO" id="GO:0033072">
    <property type="term" value="P:vancomycin biosynthetic process"/>
    <property type="evidence" value="ECO:0007669"/>
    <property type="project" value="UniProtKB-UniPathway"/>
</dbReference>
<reference evidence="5 6" key="1">
    <citation type="submission" date="2019-03" db="EMBL/GenBank/DDBJ databases">
        <title>Genomic Encyclopedia of Archaeal and Bacterial Type Strains, Phase II (KMG-II): from individual species to whole genera.</title>
        <authorList>
            <person name="Goeker M."/>
        </authorList>
    </citation>
    <scope>NUCLEOTIDE SEQUENCE [LARGE SCALE GENOMIC DNA]</scope>
    <source>
        <strain evidence="5 6">DSM 45499</strain>
    </source>
</reference>
<sequence length="389" mass="41068">MRFLLSTIGSRGDFQPLLALGLLLREQGCDVRLCAPPDFRELAGGLPFVPIGPPLTARTPRPATQLELFASIAETVATQFATLREAGADRDVIVGCNQIQVAAPSVAELLGTRYVFADFSPVVLPSPHHAPVPLPGMPPADPSVDNRTLWQREAARRTAMWGPALNEQRVAAGLAPVEDVLGHVVTDHPVLAADPALAPWVTPADLAVTQTGAWLPADDRPLSAELTDFLAAGEPPVYFGFGSMASPRVTGAAMLEAARALGHRAIVLRGWAGLDAAGDDCLTVTETNLQALFPHVAAVVHHGGSGTTTTAALSGVPQVVVPHLYDQFYFADRVRELGIGVTHTATDSLTDSLKLALQPEVATRARSIAPSIRRVGAQTAADHLTHPPY</sequence>
<comment type="caution">
    <text evidence="5">The sequence shown here is derived from an EMBL/GenBank/DDBJ whole genome shotgun (WGS) entry which is preliminary data.</text>
</comment>
<dbReference type="PANTHER" id="PTHR48050">
    <property type="entry name" value="STEROL 3-BETA-GLUCOSYLTRANSFERASE"/>
    <property type="match status" value="1"/>
</dbReference>
<dbReference type="SUPFAM" id="SSF53756">
    <property type="entry name" value="UDP-Glycosyltransferase/glycogen phosphorylase"/>
    <property type="match status" value="1"/>
</dbReference>
<dbReference type="OrthoDB" id="3253247at2"/>
<name>A0A4R7VXD8_9PSEU</name>
<dbReference type="InterPro" id="IPR002213">
    <property type="entry name" value="UDP_glucos_trans"/>
</dbReference>
<dbReference type="GO" id="GO:0016758">
    <property type="term" value="F:hexosyltransferase activity"/>
    <property type="evidence" value="ECO:0007669"/>
    <property type="project" value="InterPro"/>
</dbReference>
<keyword evidence="5" id="KW-0808">Transferase</keyword>
<feature type="domain" description="Erythromycin biosynthesis protein CIII-like C-terminal" evidence="4">
    <location>
        <begin position="279"/>
        <end position="362"/>
    </location>
</feature>
<dbReference type="InterPro" id="IPR010610">
    <property type="entry name" value="EryCIII-like_C"/>
</dbReference>
<dbReference type="RefSeq" id="WP_133901943.1">
    <property type="nucleotide sequence ID" value="NZ_SOCP01000003.1"/>
</dbReference>
<organism evidence="5 6">
    <name type="scientific">Actinophytocola oryzae</name>
    <dbReference type="NCBI Taxonomy" id="502181"/>
    <lineage>
        <taxon>Bacteria</taxon>
        <taxon>Bacillati</taxon>
        <taxon>Actinomycetota</taxon>
        <taxon>Actinomycetes</taxon>
        <taxon>Pseudonocardiales</taxon>
        <taxon>Pseudonocardiaceae</taxon>
    </lineage>
</organism>
<dbReference type="GO" id="GO:0005975">
    <property type="term" value="P:carbohydrate metabolic process"/>
    <property type="evidence" value="ECO:0007669"/>
    <property type="project" value="InterPro"/>
</dbReference>
<dbReference type="Pfam" id="PF06722">
    <property type="entry name" value="EryCIII-like_C"/>
    <property type="match status" value="1"/>
</dbReference>
<dbReference type="Pfam" id="PF03033">
    <property type="entry name" value="Glyco_transf_28"/>
    <property type="match status" value="1"/>
</dbReference>
<dbReference type="FunFam" id="3.40.50.2000:FF:000009">
    <property type="entry name" value="Sterol 3-beta-glucosyltransferase UGT80A2"/>
    <property type="match status" value="1"/>
</dbReference>
<evidence type="ECO:0000256" key="2">
    <source>
        <dbReference type="ARBA" id="ARBA00023194"/>
    </source>
</evidence>
<gene>
    <name evidence="5" type="ORF">CLV71_10336</name>
</gene>
<evidence type="ECO:0000259" key="4">
    <source>
        <dbReference type="Pfam" id="PF06722"/>
    </source>
</evidence>
<dbReference type="Proteomes" id="UP000294927">
    <property type="component" value="Unassembled WGS sequence"/>
</dbReference>
<evidence type="ECO:0000313" key="5">
    <source>
        <dbReference type="EMBL" id="TDV54796.1"/>
    </source>
</evidence>
<dbReference type="CDD" id="cd03784">
    <property type="entry name" value="GT1_Gtf-like"/>
    <property type="match status" value="1"/>
</dbReference>
<dbReference type="UniPathway" id="UPA00162"/>
<dbReference type="InterPro" id="IPR050426">
    <property type="entry name" value="Glycosyltransferase_28"/>
</dbReference>
<keyword evidence="2" id="KW-0045">Antibiotic biosynthesis</keyword>
<dbReference type="Gene3D" id="3.40.50.2000">
    <property type="entry name" value="Glycogen Phosphorylase B"/>
    <property type="match status" value="2"/>
</dbReference>
<accession>A0A4R7VXD8</accession>
<comment type="pathway">
    <text evidence="1">Antibiotic biosynthesis; vancomycin biosynthesis.</text>
</comment>
<dbReference type="EMBL" id="SOCP01000003">
    <property type="protein sequence ID" value="TDV54796.1"/>
    <property type="molecule type" value="Genomic_DNA"/>
</dbReference>
<protein>
    <submittedName>
        <fullName evidence="5">Vancomycin aglycone glucosyltransferase</fullName>
    </submittedName>
</protein>
<dbReference type="PANTHER" id="PTHR48050:SF13">
    <property type="entry name" value="STEROL 3-BETA-GLUCOSYLTRANSFERASE UGT80A2"/>
    <property type="match status" value="1"/>
</dbReference>
<evidence type="ECO:0000256" key="1">
    <source>
        <dbReference type="ARBA" id="ARBA00004660"/>
    </source>
</evidence>
<feature type="domain" description="Glycosyltransferase family 28 N-terminal" evidence="3">
    <location>
        <begin position="3"/>
        <end position="86"/>
    </location>
</feature>
<proteinExistence type="predicted"/>
<evidence type="ECO:0000313" key="6">
    <source>
        <dbReference type="Proteomes" id="UP000294927"/>
    </source>
</evidence>
<keyword evidence="6" id="KW-1185">Reference proteome</keyword>
<dbReference type="AlphaFoldDB" id="A0A4R7VXD8"/>
<dbReference type="GO" id="GO:0008194">
    <property type="term" value="F:UDP-glycosyltransferase activity"/>
    <property type="evidence" value="ECO:0007669"/>
    <property type="project" value="InterPro"/>
</dbReference>
<evidence type="ECO:0000259" key="3">
    <source>
        <dbReference type="Pfam" id="PF03033"/>
    </source>
</evidence>
<dbReference type="InterPro" id="IPR004276">
    <property type="entry name" value="GlycoTrans_28_N"/>
</dbReference>